<comment type="caution">
    <text evidence="9">The sequence shown here is derived from an EMBL/GenBank/DDBJ whole genome shotgun (WGS) entry which is preliminary data.</text>
</comment>
<evidence type="ECO:0000256" key="1">
    <source>
        <dbReference type="ARBA" id="ARBA00000971"/>
    </source>
</evidence>
<keyword evidence="3 5" id="KW-0697">Rotamase</keyword>
<name>A0A923E593_9ACTO</name>
<evidence type="ECO:0000256" key="2">
    <source>
        <dbReference type="ARBA" id="ARBA00013194"/>
    </source>
</evidence>
<evidence type="ECO:0000256" key="7">
    <source>
        <dbReference type="SAM" id="SignalP"/>
    </source>
</evidence>
<gene>
    <name evidence="9" type="ORF">HD592_001410</name>
</gene>
<dbReference type="RefSeq" id="WP_184452868.1">
    <property type="nucleotide sequence ID" value="NZ_JACHMK010000001.1"/>
</dbReference>
<dbReference type="InterPro" id="IPR001179">
    <property type="entry name" value="PPIase_FKBP_dom"/>
</dbReference>
<evidence type="ECO:0000313" key="10">
    <source>
        <dbReference type="Proteomes" id="UP000617426"/>
    </source>
</evidence>
<dbReference type="Gene3D" id="3.10.50.40">
    <property type="match status" value="1"/>
</dbReference>
<dbReference type="PANTHER" id="PTHR45779">
    <property type="entry name" value="PEPTIDYLPROLYL ISOMERASE"/>
    <property type="match status" value="1"/>
</dbReference>
<dbReference type="PROSITE" id="PS51257">
    <property type="entry name" value="PROKAR_LIPOPROTEIN"/>
    <property type="match status" value="1"/>
</dbReference>
<dbReference type="Proteomes" id="UP000617426">
    <property type="component" value="Unassembled WGS sequence"/>
</dbReference>
<feature type="signal peptide" evidence="7">
    <location>
        <begin position="1"/>
        <end position="31"/>
    </location>
</feature>
<keyword evidence="4 5" id="KW-0413">Isomerase</keyword>
<dbReference type="EMBL" id="JACHMK010000001">
    <property type="protein sequence ID" value="MBB6334845.1"/>
    <property type="molecule type" value="Genomic_DNA"/>
</dbReference>
<protein>
    <recommendedName>
        <fullName evidence="2 5">peptidylprolyl isomerase</fullName>
        <ecNumber evidence="2 5">5.2.1.8</ecNumber>
    </recommendedName>
</protein>
<evidence type="ECO:0000256" key="5">
    <source>
        <dbReference type="PROSITE-ProRule" id="PRU00277"/>
    </source>
</evidence>
<keyword evidence="7" id="KW-0732">Signal</keyword>
<dbReference type="SUPFAM" id="SSF54534">
    <property type="entry name" value="FKBP-like"/>
    <property type="match status" value="1"/>
</dbReference>
<evidence type="ECO:0000313" key="9">
    <source>
        <dbReference type="EMBL" id="MBB6334845.1"/>
    </source>
</evidence>
<evidence type="ECO:0000259" key="8">
    <source>
        <dbReference type="PROSITE" id="PS50059"/>
    </source>
</evidence>
<evidence type="ECO:0000256" key="3">
    <source>
        <dbReference type="ARBA" id="ARBA00023110"/>
    </source>
</evidence>
<dbReference type="AlphaFoldDB" id="A0A923E593"/>
<dbReference type="PROSITE" id="PS50059">
    <property type="entry name" value="FKBP_PPIASE"/>
    <property type="match status" value="1"/>
</dbReference>
<dbReference type="GO" id="GO:0003755">
    <property type="term" value="F:peptidyl-prolyl cis-trans isomerase activity"/>
    <property type="evidence" value="ECO:0007669"/>
    <property type="project" value="UniProtKB-KW"/>
</dbReference>
<evidence type="ECO:0000256" key="4">
    <source>
        <dbReference type="ARBA" id="ARBA00023235"/>
    </source>
</evidence>
<keyword evidence="10" id="KW-1185">Reference proteome</keyword>
<dbReference type="Pfam" id="PF00254">
    <property type="entry name" value="FKBP_C"/>
    <property type="match status" value="1"/>
</dbReference>
<accession>A0A923E593</accession>
<dbReference type="EC" id="5.2.1.8" evidence="2 5"/>
<feature type="compositionally biased region" description="Low complexity" evidence="6">
    <location>
        <begin position="32"/>
        <end position="47"/>
    </location>
</feature>
<dbReference type="InterPro" id="IPR044609">
    <property type="entry name" value="FKBP2/11"/>
</dbReference>
<organism evidence="9 10">
    <name type="scientific">Schaalia hyovaginalis</name>
    <dbReference type="NCBI Taxonomy" id="29316"/>
    <lineage>
        <taxon>Bacteria</taxon>
        <taxon>Bacillati</taxon>
        <taxon>Actinomycetota</taxon>
        <taxon>Actinomycetes</taxon>
        <taxon>Actinomycetales</taxon>
        <taxon>Actinomycetaceae</taxon>
        <taxon>Schaalia</taxon>
    </lineage>
</organism>
<dbReference type="PANTHER" id="PTHR45779:SF7">
    <property type="entry name" value="PEPTIDYLPROLYL ISOMERASE"/>
    <property type="match status" value="1"/>
</dbReference>
<dbReference type="InterPro" id="IPR046357">
    <property type="entry name" value="PPIase_dom_sf"/>
</dbReference>
<feature type="region of interest" description="Disordered" evidence="6">
    <location>
        <begin position="32"/>
        <end position="79"/>
    </location>
</feature>
<feature type="domain" description="PPIase FKBP-type" evidence="8">
    <location>
        <begin position="98"/>
        <end position="183"/>
    </location>
</feature>
<evidence type="ECO:0000256" key="6">
    <source>
        <dbReference type="SAM" id="MobiDB-lite"/>
    </source>
</evidence>
<comment type="catalytic activity">
    <reaction evidence="1 5">
        <text>[protein]-peptidylproline (omega=180) = [protein]-peptidylproline (omega=0)</text>
        <dbReference type="Rhea" id="RHEA:16237"/>
        <dbReference type="Rhea" id="RHEA-COMP:10747"/>
        <dbReference type="Rhea" id="RHEA-COMP:10748"/>
        <dbReference type="ChEBI" id="CHEBI:83833"/>
        <dbReference type="ChEBI" id="CHEBI:83834"/>
        <dbReference type="EC" id="5.2.1.8"/>
    </reaction>
</comment>
<feature type="chain" id="PRO_5039642353" description="peptidylprolyl isomerase" evidence="7">
    <location>
        <begin position="32"/>
        <end position="323"/>
    </location>
</feature>
<proteinExistence type="predicted"/>
<sequence>MKKTVRARIGALALSMALVASLAACSSADSAQSASSDQSSAQSASAAPEVDRSGKANFPDVTGSFGEDPEISAGKGDAPTKISVKTFNEGDGAALTTSDTVMVNYELALWDGTKVESSFESGKPATFSLQQVIPGWTYGLEGAHVGDRVEIVVPSEFGYGDQGNSSIPGGSTLVFVVDVLASSSGSQADAQTLSKGAPSGETAPEGIVVEGEAGKEPTLSFTEGAAAPAGDSRTTIINGVGDEIKAGDYVLYRAVGGVFGDNATVSSAWQQGPLAVPADQVELVGAHVGDRVVFVMDTGAAAESGASPMTVMVIDLVGVMRAQ</sequence>
<reference evidence="9" key="1">
    <citation type="submission" date="2020-08" db="EMBL/GenBank/DDBJ databases">
        <title>Sequencing the genomes of 1000 actinobacteria strains.</title>
        <authorList>
            <person name="Klenk H.-P."/>
        </authorList>
    </citation>
    <scope>NUCLEOTIDE SEQUENCE</scope>
    <source>
        <strain evidence="9">DSM 10695</strain>
    </source>
</reference>